<dbReference type="Gene3D" id="3.40.50.1820">
    <property type="entry name" value="alpha/beta hydrolase"/>
    <property type="match status" value="1"/>
</dbReference>
<protein>
    <recommendedName>
        <fullName evidence="2">Alpha/beta hydrolase fold-3 domain-containing protein</fullName>
    </recommendedName>
</protein>
<evidence type="ECO:0000259" key="2">
    <source>
        <dbReference type="Pfam" id="PF07859"/>
    </source>
</evidence>
<feature type="domain" description="Alpha/beta hydrolase fold-3" evidence="2">
    <location>
        <begin position="88"/>
        <end position="312"/>
    </location>
</feature>
<evidence type="ECO:0000313" key="3">
    <source>
        <dbReference type="EMBL" id="KAK2653712.1"/>
    </source>
</evidence>
<proteinExistence type="inferred from homology"/>
<dbReference type="GO" id="GO:0016787">
    <property type="term" value="F:hydrolase activity"/>
    <property type="evidence" value="ECO:0007669"/>
    <property type="project" value="InterPro"/>
</dbReference>
<dbReference type="Proteomes" id="UP001280121">
    <property type="component" value="Unassembled WGS sequence"/>
</dbReference>
<dbReference type="InterPro" id="IPR029058">
    <property type="entry name" value="AB_hydrolase_fold"/>
</dbReference>
<name>A0AAE0CJQ6_9ROSI</name>
<comment type="similarity">
    <text evidence="1">Belongs to the 'GDXG' lipolytic enzyme family.</text>
</comment>
<comment type="caution">
    <text evidence="3">The sequence shown here is derived from an EMBL/GenBank/DDBJ whole genome shotgun (WGS) entry which is preliminary data.</text>
</comment>
<dbReference type="PANTHER" id="PTHR23024:SF546">
    <property type="entry name" value="CARBOXYLESTERASE 120-RELATED"/>
    <property type="match status" value="1"/>
</dbReference>
<reference evidence="3" key="1">
    <citation type="journal article" date="2023" name="Plant J.">
        <title>Genome sequences and population genomics provide insights into the demographic history, inbreeding, and mutation load of two 'living fossil' tree species of Dipteronia.</title>
        <authorList>
            <person name="Feng Y."/>
            <person name="Comes H.P."/>
            <person name="Chen J."/>
            <person name="Zhu S."/>
            <person name="Lu R."/>
            <person name="Zhang X."/>
            <person name="Li P."/>
            <person name="Qiu J."/>
            <person name="Olsen K.M."/>
            <person name="Qiu Y."/>
        </authorList>
    </citation>
    <scope>NUCLEOTIDE SEQUENCE</scope>
    <source>
        <strain evidence="3">KIB01</strain>
    </source>
</reference>
<dbReference type="InterPro" id="IPR050466">
    <property type="entry name" value="Carboxylest/Gibb_receptor"/>
</dbReference>
<dbReference type="InterPro" id="IPR013094">
    <property type="entry name" value="AB_hydrolase_3"/>
</dbReference>
<dbReference type="SUPFAM" id="SSF53474">
    <property type="entry name" value="alpha/beta-Hydrolases"/>
    <property type="match status" value="1"/>
</dbReference>
<dbReference type="PANTHER" id="PTHR23024">
    <property type="entry name" value="ARYLACETAMIDE DEACETYLASE"/>
    <property type="match status" value="1"/>
</dbReference>
<organism evidence="3 4">
    <name type="scientific">Dipteronia dyeriana</name>
    <dbReference type="NCBI Taxonomy" id="168575"/>
    <lineage>
        <taxon>Eukaryota</taxon>
        <taxon>Viridiplantae</taxon>
        <taxon>Streptophyta</taxon>
        <taxon>Embryophyta</taxon>
        <taxon>Tracheophyta</taxon>
        <taxon>Spermatophyta</taxon>
        <taxon>Magnoliopsida</taxon>
        <taxon>eudicotyledons</taxon>
        <taxon>Gunneridae</taxon>
        <taxon>Pentapetalae</taxon>
        <taxon>rosids</taxon>
        <taxon>malvids</taxon>
        <taxon>Sapindales</taxon>
        <taxon>Sapindaceae</taxon>
        <taxon>Hippocastanoideae</taxon>
        <taxon>Acereae</taxon>
        <taxon>Dipteronia</taxon>
    </lineage>
</organism>
<sequence>MSDEAVHDETQPTSIDPYKYLHIVANPDGSITRNENLFLRTPATPDDQPHQHIPVLSKDVFINQSNNLWARIFVPRDDGGDHNKLPLIFYYHGGGFIICSADMNVFHDLCSNMVIQLQAVVVSVGYRLAPEHRLPAAYDDAMEALHWIKTNTQEVWLHKYVDFSNCFLMGTSAGGNIAYNAGLRAAADVDHLTPIKIKGLILHHPFFGGFKRTGSELRLVNDPVLPTCVTDLMWDFSLPLGVDVDRDHEYCNPTVKSGSKVLEQIRSLGWKMMVIGCDGDPLVDRQIELAKIMEQKGVQVMGHFGAGGFHGAELMDPSKGTVKRNPSTLVLISTKQEHGWKAIPMSSFLLDIQVNGIFLGKYVSKLFFHQSGDLKPVGRERIGFYLQVSMVI</sequence>
<dbReference type="EMBL" id="JANJYI010000004">
    <property type="protein sequence ID" value="KAK2653712.1"/>
    <property type="molecule type" value="Genomic_DNA"/>
</dbReference>
<evidence type="ECO:0000313" key="4">
    <source>
        <dbReference type="Proteomes" id="UP001280121"/>
    </source>
</evidence>
<accession>A0AAE0CJQ6</accession>
<evidence type="ECO:0000256" key="1">
    <source>
        <dbReference type="ARBA" id="ARBA00010515"/>
    </source>
</evidence>
<keyword evidence="4" id="KW-1185">Reference proteome</keyword>
<dbReference type="AlphaFoldDB" id="A0AAE0CJQ6"/>
<gene>
    <name evidence="3" type="ORF">Ddye_013568</name>
</gene>
<dbReference type="Pfam" id="PF07859">
    <property type="entry name" value="Abhydrolase_3"/>
    <property type="match status" value="1"/>
</dbReference>